<evidence type="ECO:0000256" key="4">
    <source>
        <dbReference type="ARBA" id="ARBA00023163"/>
    </source>
</evidence>
<keyword evidence="4" id="KW-0804">Transcription</keyword>
<name>A0A4S2KVT9_9HYME</name>
<accession>A0A4S2KVT9</accession>
<organism evidence="7 8">
    <name type="scientific">Temnothorax longispinosus</name>
    <dbReference type="NCBI Taxonomy" id="300112"/>
    <lineage>
        <taxon>Eukaryota</taxon>
        <taxon>Metazoa</taxon>
        <taxon>Ecdysozoa</taxon>
        <taxon>Arthropoda</taxon>
        <taxon>Hexapoda</taxon>
        <taxon>Insecta</taxon>
        <taxon>Pterygota</taxon>
        <taxon>Neoptera</taxon>
        <taxon>Endopterygota</taxon>
        <taxon>Hymenoptera</taxon>
        <taxon>Apocrita</taxon>
        <taxon>Aculeata</taxon>
        <taxon>Formicoidea</taxon>
        <taxon>Formicidae</taxon>
        <taxon>Myrmicinae</taxon>
        <taxon>Temnothorax</taxon>
    </lineage>
</organism>
<dbReference type="AlphaFoldDB" id="A0A4S2KVT9"/>
<comment type="caution">
    <text evidence="7">The sequence shown here is derived from an EMBL/GenBank/DDBJ whole genome shotgun (WGS) entry which is preliminary data.</text>
</comment>
<evidence type="ECO:0000313" key="7">
    <source>
        <dbReference type="EMBL" id="TGZ52299.1"/>
    </source>
</evidence>
<dbReference type="Proteomes" id="UP000310200">
    <property type="component" value="Unassembled WGS sequence"/>
</dbReference>
<feature type="non-terminal residue" evidence="7">
    <location>
        <position position="1"/>
    </location>
</feature>
<protein>
    <recommendedName>
        <fullName evidence="2">Regulatory protein zeste</fullName>
    </recommendedName>
</protein>
<keyword evidence="3" id="KW-0805">Transcription regulation</keyword>
<proteinExistence type="predicted"/>
<evidence type="ECO:0000256" key="5">
    <source>
        <dbReference type="ARBA" id="ARBA00025466"/>
    </source>
</evidence>
<comment type="subunit">
    <text evidence="1">Self-associates forming complexes of several hundred monomers.</text>
</comment>
<dbReference type="GO" id="GO:0003677">
    <property type="term" value="F:DNA binding"/>
    <property type="evidence" value="ECO:0007669"/>
    <property type="project" value="UniProtKB-KW"/>
</dbReference>
<evidence type="ECO:0000256" key="3">
    <source>
        <dbReference type="ARBA" id="ARBA00023015"/>
    </source>
</evidence>
<evidence type="ECO:0000313" key="8">
    <source>
        <dbReference type="Proteomes" id="UP000310200"/>
    </source>
</evidence>
<sequence length="107" mass="11943">HIIERKKSDATTLKDKEEAWSQICDSYNISSIITSKRSVQQLKKLWSNLKSTQRDALTHEKQARLLTGGGREPSTAEIDPEIAAIAPNLMTTAPTLFSSNMSDEKIQ</sequence>
<feature type="non-terminal residue" evidence="7">
    <location>
        <position position="107"/>
    </location>
</feature>
<gene>
    <name evidence="7" type="ORF">DBV15_12810</name>
</gene>
<dbReference type="EMBL" id="QBLH01001334">
    <property type="protein sequence ID" value="TGZ52299.1"/>
    <property type="molecule type" value="Genomic_DNA"/>
</dbReference>
<comment type="function">
    <text evidence="5">Involved in transvection phenomena (= synapsis-dependent gene expression), where the synaptic pairing of chromosomes carrying genes with which zeste interacts influences the expression of these genes. Zeste binds to DNA and stimulates transcription from a nearby promoter.</text>
</comment>
<keyword evidence="7" id="KW-0238">DNA-binding</keyword>
<dbReference type="Pfam" id="PF13873">
    <property type="entry name" value="Myb_DNA-bind_5"/>
    <property type="match status" value="1"/>
</dbReference>
<feature type="domain" description="Myb/SANT-like DNA-binding" evidence="6">
    <location>
        <begin position="1"/>
        <end position="58"/>
    </location>
</feature>
<dbReference type="STRING" id="300112.A0A4S2KVT9"/>
<dbReference type="InterPro" id="IPR028002">
    <property type="entry name" value="Myb_DNA-bind_5"/>
</dbReference>
<evidence type="ECO:0000256" key="2">
    <source>
        <dbReference type="ARBA" id="ARBA00016807"/>
    </source>
</evidence>
<keyword evidence="8" id="KW-1185">Reference proteome</keyword>
<evidence type="ECO:0000256" key="1">
    <source>
        <dbReference type="ARBA" id="ARBA00011764"/>
    </source>
</evidence>
<evidence type="ECO:0000259" key="6">
    <source>
        <dbReference type="Pfam" id="PF13873"/>
    </source>
</evidence>
<reference evidence="7 8" key="1">
    <citation type="journal article" date="2019" name="Philos. Trans. R. Soc. Lond., B, Biol. Sci.">
        <title>Ant behaviour and brain gene expression of defending hosts depend on the ecological success of the intruding social parasite.</title>
        <authorList>
            <person name="Kaur R."/>
            <person name="Stoldt M."/>
            <person name="Jongepier E."/>
            <person name="Feldmeyer B."/>
            <person name="Menzel F."/>
            <person name="Bornberg-Bauer E."/>
            <person name="Foitzik S."/>
        </authorList>
    </citation>
    <scope>NUCLEOTIDE SEQUENCE [LARGE SCALE GENOMIC DNA]</scope>
    <source>
        <tissue evidence="7">Whole body</tissue>
    </source>
</reference>